<keyword evidence="2" id="KW-1185">Reference proteome</keyword>
<dbReference type="RefSeq" id="WP_380252207.1">
    <property type="nucleotide sequence ID" value="NZ_JBHUII010000004.1"/>
</dbReference>
<sequence length="165" mass="18814">MTQSPNQRAQSDSVQHRQHWISVLARSSTQELESSWSSFTKKRPKLNELAYRFLRKPETGLVMVRARAGGDGQKFNLGEMSMSRCTVCMENGMVGYSYVKGRDHKHAELAAVFDALLQDETWSEQVLESVISPIALQQKTRRKDRKSKIAASKVDFFTMVRGEDE</sequence>
<proteinExistence type="predicted"/>
<dbReference type="EMBL" id="JBHUII010000004">
    <property type="protein sequence ID" value="MFD2206537.1"/>
    <property type="molecule type" value="Genomic_DNA"/>
</dbReference>
<keyword evidence="1" id="KW-0456">Lyase</keyword>
<reference evidence="2" key="1">
    <citation type="journal article" date="2019" name="Int. J. Syst. Evol. Microbiol.">
        <title>The Global Catalogue of Microorganisms (GCM) 10K type strain sequencing project: providing services to taxonomists for standard genome sequencing and annotation.</title>
        <authorList>
            <consortium name="The Broad Institute Genomics Platform"/>
            <consortium name="The Broad Institute Genome Sequencing Center for Infectious Disease"/>
            <person name="Wu L."/>
            <person name="Ma J."/>
        </authorList>
    </citation>
    <scope>NUCLEOTIDE SEQUENCE [LARGE SCALE GENOMIC DNA]</scope>
    <source>
        <strain evidence="2">CGMCC 4.7192</strain>
    </source>
</reference>
<dbReference type="InterPro" id="IPR009609">
    <property type="entry name" value="Phosphonate_metab_PhnG"/>
</dbReference>
<dbReference type="NCBIfam" id="TIGR03293">
    <property type="entry name" value="PhnG_redo"/>
    <property type="match status" value="1"/>
</dbReference>
<gene>
    <name evidence="1" type="primary">phnG</name>
    <name evidence="1" type="ORF">ACFSKO_12965</name>
</gene>
<protein>
    <submittedName>
        <fullName evidence="1">Phosphonate C-P lyase system protein PhnG</fullName>
    </submittedName>
</protein>
<dbReference type="Pfam" id="PF06754">
    <property type="entry name" value="PhnG"/>
    <property type="match status" value="1"/>
</dbReference>
<dbReference type="Proteomes" id="UP001597294">
    <property type="component" value="Unassembled WGS sequence"/>
</dbReference>
<name>A0ABW5BK58_9PROT</name>
<evidence type="ECO:0000313" key="2">
    <source>
        <dbReference type="Proteomes" id="UP001597294"/>
    </source>
</evidence>
<dbReference type="GO" id="GO:0016829">
    <property type="term" value="F:lyase activity"/>
    <property type="evidence" value="ECO:0007669"/>
    <property type="project" value="UniProtKB-KW"/>
</dbReference>
<evidence type="ECO:0000313" key="1">
    <source>
        <dbReference type="EMBL" id="MFD2206537.1"/>
    </source>
</evidence>
<organism evidence="1 2">
    <name type="scientific">Kiloniella antarctica</name>
    <dbReference type="NCBI Taxonomy" id="1550907"/>
    <lineage>
        <taxon>Bacteria</taxon>
        <taxon>Pseudomonadati</taxon>
        <taxon>Pseudomonadota</taxon>
        <taxon>Alphaproteobacteria</taxon>
        <taxon>Rhodospirillales</taxon>
        <taxon>Kiloniellaceae</taxon>
        <taxon>Kiloniella</taxon>
    </lineage>
</organism>
<accession>A0ABW5BK58</accession>
<comment type="caution">
    <text evidence="1">The sequence shown here is derived from an EMBL/GenBank/DDBJ whole genome shotgun (WGS) entry which is preliminary data.</text>
</comment>